<proteinExistence type="predicted"/>
<accession>A0ABU2BF10</accession>
<sequence length="102" mass="10778">MGERFELSGAIDGNSQRAAVNQVGASLRRLVVNGVELVQGYPQEIAAPRLPALRWFLGPTGWPGVHGPTGSMMSSLRSRSQPAATPFMAYCGIAAIVRSNAP</sequence>
<reference evidence="1 2" key="1">
    <citation type="submission" date="2023-07" db="EMBL/GenBank/DDBJ databases">
        <title>Sequencing the genomes of 1000 actinobacteria strains.</title>
        <authorList>
            <person name="Klenk H.-P."/>
        </authorList>
    </citation>
    <scope>NUCLEOTIDE SEQUENCE [LARGE SCALE GENOMIC DNA]</scope>
    <source>
        <strain evidence="1 2">DSM 20167</strain>
    </source>
</reference>
<evidence type="ECO:0000313" key="1">
    <source>
        <dbReference type="EMBL" id="MDR7356861.1"/>
    </source>
</evidence>
<dbReference type="Proteomes" id="UP001183817">
    <property type="component" value="Unassembled WGS sequence"/>
</dbReference>
<protein>
    <submittedName>
        <fullName evidence="1">Uncharacterized protein</fullName>
    </submittedName>
</protein>
<name>A0ABU2BF10_9MICC</name>
<dbReference type="EMBL" id="JAVDYI010000001">
    <property type="protein sequence ID" value="MDR7356861.1"/>
    <property type="molecule type" value="Genomic_DNA"/>
</dbReference>
<gene>
    <name evidence="1" type="ORF">J2S64_000552</name>
</gene>
<comment type="caution">
    <text evidence="1">The sequence shown here is derived from an EMBL/GenBank/DDBJ whole genome shotgun (WGS) entry which is preliminary data.</text>
</comment>
<keyword evidence="2" id="KW-1185">Reference proteome</keyword>
<dbReference type="RefSeq" id="WP_310287915.1">
    <property type="nucleotide sequence ID" value="NZ_BAAAWO010000001.1"/>
</dbReference>
<organism evidence="1 2">
    <name type="scientific">Paeniglutamicibacter sulfureus</name>
    <dbReference type="NCBI Taxonomy" id="43666"/>
    <lineage>
        <taxon>Bacteria</taxon>
        <taxon>Bacillati</taxon>
        <taxon>Actinomycetota</taxon>
        <taxon>Actinomycetes</taxon>
        <taxon>Micrococcales</taxon>
        <taxon>Micrococcaceae</taxon>
        <taxon>Paeniglutamicibacter</taxon>
    </lineage>
</organism>
<evidence type="ECO:0000313" key="2">
    <source>
        <dbReference type="Proteomes" id="UP001183817"/>
    </source>
</evidence>